<reference evidence="1 2" key="1">
    <citation type="submission" date="2016-05" db="EMBL/GenBank/DDBJ databases">
        <authorList>
            <person name="Lavstsen T."/>
            <person name="Jespersen J.S."/>
        </authorList>
    </citation>
    <scope>NUCLEOTIDE SEQUENCE [LARGE SCALE GENOMIC DNA]</scope>
    <source>
        <strain evidence="1 2">B7-9</strain>
    </source>
</reference>
<sequence length="155" mass="17739">MPNAIVWLHGDSLSSVDPALLALPEAPAIFVFDEPFLQQARLSFKRLFFLYESALEALEGRNGFVYRGEVVETIRTFCLTHAADEIHVTTSVAPRFNRYVQQLRRQFKVVVYQPQPLVHWRGAAPRRFSAFWRRVETEALRPTGSGPQAYTEQSS</sequence>
<organism evidence="1 2">
    <name type="scientific">Candidatus Chloroploca asiatica</name>
    <dbReference type="NCBI Taxonomy" id="1506545"/>
    <lineage>
        <taxon>Bacteria</taxon>
        <taxon>Bacillati</taxon>
        <taxon>Chloroflexota</taxon>
        <taxon>Chloroflexia</taxon>
        <taxon>Chloroflexales</taxon>
        <taxon>Chloroflexineae</taxon>
        <taxon>Oscillochloridaceae</taxon>
        <taxon>Candidatus Chloroploca</taxon>
    </lineage>
</organism>
<gene>
    <name evidence="1" type="ORF">A9Q02_18175</name>
</gene>
<comment type="caution">
    <text evidence="1">The sequence shown here is derived from an EMBL/GenBank/DDBJ whole genome shotgun (WGS) entry which is preliminary data.</text>
</comment>
<evidence type="ECO:0000313" key="1">
    <source>
        <dbReference type="EMBL" id="PDV97468.1"/>
    </source>
</evidence>
<dbReference type="OrthoDB" id="5616018at2"/>
<dbReference type="Proteomes" id="UP000220922">
    <property type="component" value="Unassembled WGS sequence"/>
</dbReference>
<dbReference type="AlphaFoldDB" id="A0A2H3KI23"/>
<accession>A0A2H3KI23</accession>
<dbReference type="RefSeq" id="WP_097654414.1">
    <property type="nucleotide sequence ID" value="NZ_LYXE01000136.1"/>
</dbReference>
<dbReference type="EMBL" id="LYXE01000136">
    <property type="protein sequence ID" value="PDV97468.1"/>
    <property type="molecule type" value="Genomic_DNA"/>
</dbReference>
<protein>
    <recommendedName>
        <fullName evidence="3">Photolyase/cryptochrome alpha/beta domain-containing protein</fullName>
    </recommendedName>
</protein>
<evidence type="ECO:0000313" key="2">
    <source>
        <dbReference type="Proteomes" id="UP000220922"/>
    </source>
</evidence>
<dbReference type="InterPro" id="IPR036155">
    <property type="entry name" value="Crypto/Photolyase_N_sf"/>
</dbReference>
<name>A0A2H3KI23_9CHLR</name>
<keyword evidence="2" id="KW-1185">Reference proteome</keyword>
<evidence type="ECO:0008006" key="3">
    <source>
        <dbReference type="Google" id="ProtNLM"/>
    </source>
</evidence>
<dbReference type="SUPFAM" id="SSF52425">
    <property type="entry name" value="Cryptochrome/photolyase, N-terminal domain"/>
    <property type="match status" value="1"/>
</dbReference>
<proteinExistence type="predicted"/>